<reference evidence="3" key="1">
    <citation type="submission" date="2019-05" db="EMBL/GenBank/DDBJ databases">
        <title>Flavobacterium profundi sp. nov., isolated from a deep-sea seamount.</title>
        <authorList>
            <person name="Zhang D.-C."/>
        </authorList>
    </citation>
    <scope>NUCLEOTIDE SEQUENCE [LARGE SCALE GENOMIC DNA]</scope>
    <source>
        <strain evidence="3">TP390</strain>
    </source>
</reference>
<gene>
    <name evidence="2" type="ORF">GOQ30_14095</name>
</gene>
<sequence length="120" mass="13440">MKQSFYILIVLCIGFLCNPNRNYACSKTVASEKTCCATPKSKTETKQPACSDHQKQKKSCSGNCDNTNCNVTTVFSSVLPNNDLLKVSCFLFLERKTNFSYLEKCSVIPYFSIWSPPKIG</sequence>
<evidence type="ECO:0000313" key="3">
    <source>
        <dbReference type="Proteomes" id="UP000431264"/>
    </source>
</evidence>
<dbReference type="RefSeq" id="WP_140998727.1">
    <property type="nucleotide sequence ID" value="NZ_VDCZ01000011.1"/>
</dbReference>
<evidence type="ECO:0000313" key="2">
    <source>
        <dbReference type="EMBL" id="MVO10300.1"/>
    </source>
</evidence>
<protein>
    <submittedName>
        <fullName evidence="2">Uncharacterized protein</fullName>
    </submittedName>
</protein>
<keyword evidence="3" id="KW-1185">Reference proteome</keyword>
<accession>A0A6I4ITV3</accession>
<dbReference type="EMBL" id="WQLW01000011">
    <property type="protein sequence ID" value="MVO10300.1"/>
    <property type="molecule type" value="Genomic_DNA"/>
</dbReference>
<dbReference type="Proteomes" id="UP000431264">
    <property type="component" value="Unassembled WGS sequence"/>
</dbReference>
<proteinExistence type="predicted"/>
<comment type="caution">
    <text evidence="2">The sequence shown here is derived from an EMBL/GenBank/DDBJ whole genome shotgun (WGS) entry which is preliminary data.</text>
</comment>
<organism evidence="2 3">
    <name type="scientific">Flavobacterium profundi</name>
    <dbReference type="NCBI Taxonomy" id="1774945"/>
    <lineage>
        <taxon>Bacteria</taxon>
        <taxon>Pseudomonadati</taxon>
        <taxon>Bacteroidota</taxon>
        <taxon>Flavobacteriia</taxon>
        <taxon>Flavobacteriales</taxon>
        <taxon>Flavobacteriaceae</taxon>
        <taxon>Flavobacterium</taxon>
    </lineage>
</organism>
<dbReference type="AlphaFoldDB" id="A0A6I4ITV3"/>
<dbReference type="OrthoDB" id="713940at2"/>
<evidence type="ECO:0000256" key="1">
    <source>
        <dbReference type="SAM" id="MobiDB-lite"/>
    </source>
</evidence>
<feature type="region of interest" description="Disordered" evidence="1">
    <location>
        <begin position="41"/>
        <end position="61"/>
    </location>
</feature>
<name>A0A6I4ITV3_9FLAO</name>